<dbReference type="Gene3D" id="3.90.1530.10">
    <property type="entry name" value="Conserved hypothetical protein from pyrococcus furiosus pfu- 392566-001, ParB domain"/>
    <property type="match status" value="1"/>
</dbReference>
<dbReference type="GO" id="GO:0045881">
    <property type="term" value="P:positive regulation of sporulation resulting in formation of a cellular spore"/>
    <property type="evidence" value="ECO:0007669"/>
    <property type="project" value="TreeGrafter"/>
</dbReference>
<proteinExistence type="predicted"/>
<evidence type="ECO:0000256" key="2">
    <source>
        <dbReference type="SAM" id="Coils"/>
    </source>
</evidence>
<evidence type="ECO:0000313" key="4">
    <source>
        <dbReference type="EMBL" id="EOO39013.1"/>
    </source>
</evidence>
<dbReference type="InterPro" id="IPR003115">
    <property type="entry name" value="ParB_N"/>
</dbReference>
<comment type="caution">
    <text evidence="4">The sequence shown here is derived from an EMBL/GenBank/DDBJ whole genome shotgun (WGS) entry which is preliminary data.</text>
</comment>
<reference evidence="4 5" key="1">
    <citation type="submission" date="2012-12" db="EMBL/GenBank/DDBJ databases">
        <title>The Genome Sequence of Bacillus cereus VD133.</title>
        <authorList>
            <consortium name="The Broad Institute Genome Sequencing Platform"/>
            <consortium name="The Broad Institute Genome Sequencing Center for Infectious Disease"/>
            <person name="Feldgarden M."/>
            <person name="Van der Auwera G.A."/>
            <person name="Mahillon J."/>
            <person name="Duprez V."/>
            <person name="Timmery S."/>
            <person name="Mattelet C."/>
            <person name="Dierick K."/>
            <person name="Sun M."/>
            <person name="Yu Z."/>
            <person name="Zhu L."/>
            <person name="Hu X."/>
            <person name="Shank E.B."/>
            <person name="Swiecicka I."/>
            <person name="Hansen B.M."/>
            <person name="Andrup L."/>
            <person name="Walker B."/>
            <person name="Young S.K."/>
            <person name="Zeng Q."/>
            <person name="Gargeya S."/>
            <person name="Fitzgerald M."/>
            <person name="Haas B."/>
            <person name="Abouelleil A."/>
            <person name="Alvarado L."/>
            <person name="Arachchi H.M."/>
            <person name="Berlin A.M."/>
            <person name="Chapman S.B."/>
            <person name="Dewar J."/>
            <person name="Goldberg J."/>
            <person name="Griggs A."/>
            <person name="Gujja S."/>
            <person name="Hansen M."/>
            <person name="Howarth C."/>
            <person name="Imamovic A."/>
            <person name="Larimer J."/>
            <person name="McCowan C."/>
            <person name="Murphy C."/>
            <person name="Neiman D."/>
            <person name="Pearson M."/>
            <person name="Priest M."/>
            <person name="Roberts A."/>
            <person name="Saif S."/>
            <person name="Shea T."/>
            <person name="Sisk P."/>
            <person name="Sykes S."/>
            <person name="Wortman J."/>
            <person name="Nusbaum C."/>
            <person name="Birren B."/>
        </authorList>
    </citation>
    <scope>NUCLEOTIDE SEQUENCE [LARGE SCALE GENOMIC DNA]</scope>
    <source>
        <strain evidence="4 5">VD133</strain>
    </source>
</reference>
<sequence length="360" mass="41858">MLLDINQIKVAERIRKEFGNIEELANDIKENGLINPPVVTPEHELIAGERRLRACQYLNYQQIEVRVMSVRDYEHKLKIEIGENEHRKEFTFSERMAWARELERVESAKAKERQGERTDIQENFPEGRVQTRDIVAEKIGIGSGKQYEKAKFITENADSSTIAKLDNEEISIHKAYTELKESLKEKDKLLHQETERRKRAEQETFAARKSEQLTRKQLEEREEQEPQIIEREVVKEVVVESKEHINIINKLKDENAELKDENQAVKDEATFYKQKTEAMSKSVEDMEMEESSMNYMANKNVHNLIAYMDGFLKDSVVSSLMRGSIANASDATKELLDSRIEAVLEFINDLRIAKTGRKIN</sequence>
<dbReference type="PANTHER" id="PTHR33375:SF1">
    <property type="entry name" value="CHROMOSOME-PARTITIONING PROTEIN PARB-RELATED"/>
    <property type="match status" value="1"/>
</dbReference>
<dbReference type="SMART" id="SM00470">
    <property type="entry name" value="ParB"/>
    <property type="match status" value="1"/>
</dbReference>
<feature type="coiled-coil region" evidence="2">
    <location>
        <begin position="176"/>
        <end position="203"/>
    </location>
</feature>
<dbReference type="GO" id="GO:0003677">
    <property type="term" value="F:DNA binding"/>
    <property type="evidence" value="ECO:0007669"/>
    <property type="project" value="UniProtKB-KW"/>
</dbReference>
<name>A0A9W5V4M9_BACCE</name>
<dbReference type="Proteomes" id="UP000014018">
    <property type="component" value="Unassembled WGS sequence"/>
</dbReference>
<dbReference type="RefSeq" id="WP_016109603.1">
    <property type="nucleotide sequence ID" value="NZ_KB976173.1"/>
</dbReference>
<evidence type="ECO:0000256" key="1">
    <source>
        <dbReference type="ARBA" id="ARBA00023125"/>
    </source>
</evidence>
<dbReference type="InterPro" id="IPR036086">
    <property type="entry name" value="ParB/Sulfiredoxin_sf"/>
</dbReference>
<dbReference type="GO" id="GO:0007059">
    <property type="term" value="P:chromosome segregation"/>
    <property type="evidence" value="ECO:0007669"/>
    <property type="project" value="TreeGrafter"/>
</dbReference>
<dbReference type="Pfam" id="PF02195">
    <property type="entry name" value="ParB_N"/>
    <property type="match status" value="1"/>
</dbReference>
<dbReference type="CDD" id="cd16410">
    <property type="entry name" value="ParB_N_like"/>
    <property type="match status" value="1"/>
</dbReference>
<keyword evidence="1" id="KW-0238">DNA-binding</keyword>
<feature type="coiled-coil region" evidence="2">
    <location>
        <begin position="241"/>
        <end position="275"/>
    </location>
</feature>
<organism evidence="4 5">
    <name type="scientific">Bacillus cereus VD133</name>
    <dbReference type="NCBI Taxonomy" id="1053233"/>
    <lineage>
        <taxon>Bacteria</taxon>
        <taxon>Bacillati</taxon>
        <taxon>Bacillota</taxon>
        <taxon>Bacilli</taxon>
        <taxon>Bacillales</taxon>
        <taxon>Bacillaceae</taxon>
        <taxon>Bacillus</taxon>
        <taxon>Bacillus cereus group</taxon>
    </lineage>
</organism>
<evidence type="ECO:0000259" key="3">
    <source>
        <dbReference type="SMART" id="SM00470"/>
    </source>
</evidence>
<feature type="domain" description="ParB-like N-terminal" evidence="3">
    <location>
        <begin position="1"/>
        <end position="85"/>
    </location>
</feature>
<accession>A0A9W5V4M9</accession>
<dbReference type="EMBL" id="AHFB01000020">
    <property type="protein sequence ID" value="EOO39013.1"/>
    <property type="molecule type" value="Genomic_DNA"/>
</dbReference>
<gene>
    <name evidence="4" type="ORF">IIU_00831</name>
</gene>
<evidence type="ECO:0000313" key="5">
    <source>
        <dbReference type="Proteomes" id="UP000014018"/>
    </source>
</evidence>
<dbReference type="SUPFAM" id="SSF110849">
    <property type="entry name" value="ParB/Sulfiredoxin"/>
    <property type="match status" value="1"/>
</dbReference>
<protein>
    <submittedName>
        <fullName evidence="4">ParB-like partition protein</fullName>
    </submittedName>
</protein>
<dbReference type="PANTHER" id="PTHR33375">
    <property type="entry name" value="CHROMOSOME-PARTITIONING PROTEIN PARB-RELATED"/>
    <property type="match status" value="1"/>
</dbReference>
<dbReference type="GO" id="GO:0005694">
    <property type="term" value="C:chromosome"/>
    <property type="evidence" value="ECO:0007669"/>
    <property type="project" value="TreeGrafter"/>
</dbReference>
<dbReference type="InterPro" id="IPR050336">
    <property type="entry name" value="Chromosome_partition/occlusion"/>
</dbReference>
<dbReference type="AlphaFoldDB" id="A0A9W5V4M9"/>
<keyword evidence="2" id="KW-0175">Coiled coil</keyword>